<protein>
    <submittedName>
        <fullName evidence="3">Uncharacterized protein</fullName>
    </submittedName>
</protein>
<dbReference type="EMBL" id="BAABAQ010000008">
    <property type="protein sequence ID" value="GAA4197058.1"/>
    <property type="molecule type" value="Genomic_DNA"/>
</dbReference>
<dbReference type="RefSeq" id="WP_344920018.1">
    <property type="nucleotide sequence ID" value="NZ_BAABAQ010000008.1"/>
</dbReference>
<feature type="chain" id="PRO_5047084416" evidence="2">
    <location>
        <begin position="25"/>
        <end position="182"/>
    </location>
</feature>
<comment type="caution">
    <text evidence="3">The sequence shown here is derived from an EMBL/GenBank/DDBJ whole genome shotgun (WGS) entry which is preliminary data.</text>
</comment>
<evidence type="ECO:0000313" key="4">
    <source>
        <dbReference type="Proteomes" id="UP001501251"/>
    </source>
</evidence>
<feature type="signal peptide" evidence="2">
    <location>
        <begin position="1"/>
        <end position="24"/>
    </location>
</feature>
<name>A0ABP8B3A4_9ACTN</name>
<dbReference type="Proteomes" id="UP001501251">
    <property type="component" value="Unassembled WGS sequence"/>
</dbReference>
<reference evidence="4" key="1">
    <citation type="journal article" date="2019" name="Int. J. Syst. Evol. Microbiol.">
        <title>The Global Catalogue of Microorganisms (GCM) 10K type strain sequencing project: providing services to taxonomists for standard genome sequencing and annotation.</title>
        <authorList>
            <consortium name="The Broad Institute Genomics Platform"/>
            <consortium name="The Broad Institute Genome Sequencing Center for Infectious Disease"/>
            <person name="Wu L."/>
            <person name="Ma J."/>
        </authorList>
    </citation>
    <scope>NUCLEOTIDE SEQUENCE [LARGE SCALE GENOMIC DNA]</scope>
    <source>
        <strain evidence="4">JCM 17388</strain>
    </source>
</reference>
<proteinExistence type="predicted"/>
<evidence type="ECO:0000256" key="1">
    <source>
        <dbReference type="SAM" id="MobiDB-lite"/>
    </source>
</evidence>
<evidence type="ECO:0000313" key="3">
    <source>
        <dbReference type="EMBL" id="GAA4197058.1"/>
    </source>
</evidence>
<keyword evidence="2" id="KW-0732">Signal</keyword>
<evidence type="ECO:0000256" key="2">
    <source>
        <dbReference type="SAM" id="SignalP"/>
    </source>
</evidence>
<feature type="region of interest" description="Disordered" evidence="1">
    <location>
        <begin position="90"/>
        <end position="116"/>
    </location>
</feature>
<organism evidence="3 4">
    <name type="scientific">Streptosporangium oxazolinicum</name>
    <dbReference type="NCBI Taxonomy" id="909287"/>
    <lineage>
        <taxon>Bacteria</taxon>
        <taxon>Bacillati</taxon>
        <taxon>Actinomycetota</taxon>
        <taxon>Actinomycetes</taxon>
        <taxon>Streptosporangiales</taxon>
        <taxon>Streptosporangiaceae</taxon>
        <taxon>Streptosporangium</taxon>
    </lineage>
</organism>
<gene>
    <name evidence="3" type="ORF">GCM10022252_45460</name>
</gene>
<keyword evidence="4" id="KW-1185">Reference proteome</keyword>
<sequence>MRKVLSVALAAVLAVTTVSVPAQAAAIRVQLAYSEAVPEFLSEFTCPTNMVLTGREHWGDEGGWTTYHCGFVFINEEQAMVGLEPWSSSQKESKSNYTAPPGRVLVGRAHEGDENGQTRYRPASLWWRGQQVTVYTQGWSVGLKESKHVFHAPANHVMIGRSHQGDENGTTRYQTAVLYAEG</sequence>
<accession>A0ABP8B3A4</accession>